<evidence type="ECO:0000256" key="6">
    <source>
        <dbReference type="ARBA" id="ARBA00023136"/>
    </source>
</evidence>
<keyword evidence="4 8" id="KW-0812">Transmembrane</keyword>
<dbReference type="Gene3D" id="3.10.20.310">
    <property type="entry name" value="membrane protein fhac"/>
    <property type="match status" value="1"/>
</dbReference>
<keyword evidence="6 8" id="KW-0472">Membrane</keyword>
<evidence type="ECO:0000256" key="8">
    <source>
        <dbReference type="SAM" id="Phobius"/>
    </source>
</evidence>
<dbReference type="PROSITE" id="PS51779">
    <property type="entry name" value="POTRA"/>
    <property type="match status" value="1"/>
</dbReference>
<dbReference type="PANTHER" id="PTHR37820">
    <property type="entry name" value="CELL DIVISION PROTEIN DIVIB"/>
    <property type="match status" value="1"/>
</dbReference>
<comment type="subcellular location">
    <subcellularLocation>
        <location evidence="1">Membrane</location>
    </subcellularLocation>
</comment>
<evidence type="ECO:0000256" key="3">
    <source>
        <dbReference type="ARBA" id="ARBA00022618"/>
    </source>
</evidence>
<keyword evidence="7" id="KW-0131">Cell cycle</keyword>
<evidence type="ECO:0000256" key="4">
    <source>
        <dbReference type="ARBA" id="ARBA00022692"/>
    </source>
</evidence>
<evidence type="ECO:0000256" key="2">
    <source>
        <dbReference type="ARBA" id="ARBA00022475"/>
    </source>
</evidence>
<evidence type="ECO:0000259" key="9">
    <source>
        <dbReference type="PROSITE" id="PS51779"/>
    </source>
</evidence>
<dbReference type="InterPro" id="IPR034746">
    <property type="entry name" value="POTRA"/>
</dbReference>
<dbReference type="EMBL" id="PFCB01000020">
    <property type="protein sequence ID" value="PIR74484.1"/>
    <property type="molecule type" value="Genomic_DNA"/>
</dbReference>
<gene>
    <name evidence="10" type="ORF">COU35_02285</name>
</gene>
<sequence length="339" mass="39365">MNRGKKLNFQRLRRRMHHKKKRVHVTSSQTIATAQSRRRFGIRAHDRDTVTHRMTLKKKIELFILACSFLSTFGLLMYHPFFHINTIQVTGIERISQEEITQAAEGIIHYKKAFILPGQSYFLVHVQEIRDILKDRFPIASITVTKQFPRGISIDVTERISTIIYDNGEYYGFAGLDGTVVEVLRAVGEDEWKTQTRPATSTDEHGEPFLDQEIVSRTHTPAIKVLTSEIGEYPIVFDTRGKSARINESVLSSEAVQSIIEWYQTLKSRTTYYPKYFQIGDMDQGVIYTDQGWYIRVDFSNTAVAQQFTVLKQVIDQNDLESGQFNYVDLRYDNKVYWQ</sequence>
<accession>A0A2H0TQS3</accession>
<evidence type="ECO:0000256" key="7">
    <source>
        <dbReference type="ARBA" id="ARBA00023306"/>
    </source>
</evidence>
<dbReference type="Pfam" id="PF08478">
    <property type="entry name" value="POTRA_1"/>
    <property type="match status" value="1"/>
</dbReference>
<reference evidence="11" key="1">
    <citation type="submission" date="2017-09" db="EMBL/GenBank/DDBJ databases">
        <title>Depth-based differentiation of microbial function through sediment-hosted aquifers and enrichment of novel symbionts in the deep terrestrial subsurface.</title>
        <authorList>
            <person name="Probst A.J."/>
            <person name="Ladd B."/>
            <person name="Jarett J.K."/>
            <person name="Geller-Mcgrath D.E."/>
            <person name="Sieber C.M.K."/>
            <person name="Emerson J.B."/>
            <person name="Anantharaman K."/>
            <person name="Thomas B.C."/>
            <person name="Malmstrom R."/>
            <person name="Stieglmeier M."/>
            <person name="Klingl A."/>
            <person name="Woyke T."/>
            <person name="Ryan C.M."/>
            <person name="Banfield J.F."/>
        </authorList>
    </citation>
    <scope>NUCLEOTIDE SEQUENCE [LARGE SCALE GENOMIC DNA]</scope>
</reference>
<dbReference type="Proteomes" id="UP000230154">
    <property type="component" value="Unassembled WGS sequence"/>
</dbReference>
<dbReference type="GO" id="GO:0005886">
    <property type="term" value="C:plasma membrane"/>
    <property type="evidence" value="ECO:0007669"/>
    <property type="project" value="TreeGrafter"/>
</dbReference>
<feature type="transmembrane region" description="Helical" evidence="8">
    <location>
        <begin position="62"/>
        <end position="81"/>
    </location>
</feature>
<proteinExistence type="predicted"/>
<protein>
    <recommendedName>
        <fullName evidence="9">POTRA domain-containing protein</fullName>
    </recommendedName>
</protein>
<keyword evidence="5 8" id="KW-1133">Transmembrane helix</keyword>
<dbReference type="GO" id="GO:0051301">
    <property type="term" value="P:cell division"/>
    <property type="evidence" value="ECO:0007669"/>
    <property type="project" value="UniProtKB-KW"/>
</dbReference>
<name>A0A2H0TQS3_9BACT</name>
<keyword evidence="2" id="KW-1003">Cell membrane</keyword>
<evidence type="ECO:0000313" key="11">
    <source>
        <dbReference type="Proteomes" id="UP000230154"/>
    </source>
</evidence>
<evidence type="ECO:0000313" key="10">
    <source>
        <dbReference type="EMBL" id="PIR74484.1"/>
    </source>
</evidence>
<dbReference type="PANTHER" id="PTHR37820:SF1">
    <property type="entry name" value="CELL DIVISION PROTEIN FTSQ"/>
    <property type="match status" value="1"/>
</dbReference>
<evidence type="ECO:0000256" key="5">
    <source>
        <dbReference type="ARBA" id="ARBA00022989"/>
    </source>
</evidence>
<organism evidence="10 11">
    <name type="scientific">Candidatus Magasanikbacteria bacterium CG10_big_fil_rev_8_21_14_0_10_47_10</name>
    <dbReference type="NCBI Taxonomy" id="1974652"/>
    <lineage>
        <taxon>Bacteria</taxon>
        <taxon>Candidatus Magasanikiibacteriota</taxon>
    </lineage>
</organism>
<dbReference type="InterPro" id="IPR050487">
    <property type="entry name" value="FtsQ_DivIB"/>
</dbReference>
<dbReference type="InterPro" id="IPR013685">
    <property type="entry name" value="POTRA_FtsQ_type"/>
</dbReference>
<comment type="caution">
    <text evidence="10">The sequence shown here is derived from an EMBL/GenBank/DDBJ whole genome shotgun (WGS) entry which is preliminary data.</text>
</comment>
<feature type="domain" description="POTRA" evidence="9">
    <location>
        <begin position="82"/>
        <end position="159"/>
    </location>
</feature>
<keyword evidence="3" id="KW-0132">Cell division</keyword>
<dbReference type="AlphaFoldDB" id="A0A2H0TQS3"/>
<evidence type="ECO:0000256" key="1">
    <source>
        <dbReference type="ARBA" id="ARBA00004370"/>
    </source>
</evidence>